<dbReference type="AlphaFoldDB" id="A0A3M0BS36"/>
<gene>
    <name evidence="2" type="ORF">CLV39_0973</name>
</gene>
<dbReference type="InterPro" id="IPR056412">
    <property type="entry name" value="Ig_CycH"/>
</dbReference>
<dbReference type="Pfam" id="PF23892">
    <property type="entry name" value="Ig_CycH"/>
    <property type="match status" value="1"/>
</dbReference>
<name>A0A3M0BS36_9AQUI</name>
<evidence type="ECO:0000313" key="2">
    <source>
        <dbReference type="EMBL" id="RMA97315.1"/>
    </source>
</evidence>
<dbReference type="Proteomes" id="UP000280842">
    <property type="component" value="Unassembled WGS sequence"/>
</dbReference>
<organism evidence="2 3">
    <name type="scientific">Hydrogenothermus marinus</name>
    <dbReference type="NCBI Taxonomy" id="133270"/>
    <lineage>
        <taxon>Bacteria</taxon>
        <taxon>Pseudomonadati</taxon>
        <taxon>Aquificota</taxon>
        <taxon>Aquificia</taxon>
        <taxon>Aquificales</taxon>
        <taxon>Hydrogenothermaceae</taxon>
        <taxon>Hydrogenothermus</taxon>
    </lineage>
</organism>
<evidence type="ECO:0000259" key="1">
    <source>
        <dbReference type="Pfam" id="PF23892"/>
    </source>
</evidence>
<dbReference type="RefSeq" id="WP_121923098.1">
    <property type="nucleotide sequence ID" value="NZ_REFO01000011.1"/>
</dbReference>
<accession>A0A3M0BS36</accession>
<protein>
    <recommendedName>
        <fullName evidence="1">Cytochrome c-type biogenesis protein H Ig-like domain-containing protein</fullName>
    </recommendedName>
</protein>
<comment type="caution">
    <text evidence="2">The sequence shown here is derived from an EMBL/GenBank/DDBJ whole genome shotgun (WGS) entry which is preliminary data.</text>
</comment>
<reference evidence="2 3" key="1">
    <citation type="submission" date="2018-10" db="EMBL/GenBank/DDBJ databases">
        <title>Genomic Encyclopedia of Archaeal and Bacterial Type Strains, Phase II (KMG-II): from individual species to whole genera.</title>
        <authorList>
            <person name="Goeker M."/>
        </authorList>
    </citation>
    <scope>NUCLEOTIDE SEQUENCE [LARGE SCALE GENOMIC DNA]</scope>
    <source>
        <strain evidence="2 3">VM1</strain>
    </source>
</reference>
<keyword evidence="3" id="KW-1185">Reference proteome</keyword>
<dbReference type="OrthoDB" id="14563at2"/>
<sequence>MIKRLLGIFVLGIFIFSCQELPPEAYLIDKYKTEGEVDIDPKIQNQCKGVLFIIIRKGASPQPLAVKKVINPDFPYKFSMSPADVLMPQRMNEFEGELILMARISKSGSPMPQKGDCESPAMVIRAGDKGIRLLINQVRK</sequence>
<dbReference type="EMBL" id="REFO01000011">
    <property type="protein sequence ID" value="RMA97315.1"/>
    <property type="molecule type" value="Genomic_DNA"/>
</dbReference>
<proteinExistence type="predicted"/>
<feature type="domain" description="Cytochrome c-type biogenesis protein H Ig-like" evidence="1">
    <location>
        <begin position="36"/>
        <end position="135"/>
    </location>
</feature>
<dbReference type="PROSITE" id="PS51257">
    <property type="entry name" value="PROKAR_LIPOPROTEIN"/>
    <property type="match status" value="1"/>
</dbReference>
<evidence type="ECO:0000313" key="3">
    <source>
        <dbReference type="Proteomes" id="UP000280842"/>
    </source>
</evidence>